<evidence type="ECO:0000256" key="2">
    <source>
        <dbReference type="ARBA" id="ARBA00022676"/>
    </source>
</evidence>
<dbReference type="InterPro" id="IPR050426">
    <property type="entry name" value="Glycosyltransferase_28"/>
</dbReference>
<reference evidence="7" key="1">
    <citation type="journal article" date="2012" name="Chem. Biol.">
        <title>Quartromicin biosynthesis: two alternative polyketide chains produced by one polyketide synthase assembly line.</title>
        <authorList>
            <person name="He H.Y."/>
            <person name="Pan H.X."/>
            <person name="Wu L.F."/>
            <person name="Zhang B.B."/>
            <person name="Chai H.B."/>
            <person name="Liu W."/>
            <person name="Tang G.L."/>
        </authorList>
    </citation>
    <scope>NUCLEOTIDE SEQUENCE</scope>
    <source>
        <strain evidence="7">NRRL 21084</strain>
    </source>
</reference>
<dbReference type="GO" id="GO:0016758">
    <property type="term" value="F:hexosyltransferase activity"/>
    <property type="evidence" value="ECO:0007669"/>
    <property type="project" value="UniProtKB-ARBA"/>
</dbReference>
<dbReference type="CDD" id="cd03784">
    <property type="entry name" value="GT1_Gtf-like"/>
    <property type="match status" value="1"/>
</dbReference>
<dbReference type="Gene3D" id="3.40.50.2000">
    <property type="entry name" value="Glycogen Phosphorylase B"/>
    <property type="match status" value="2"/>
</dbReference>
<proteinExistence type="inferred from homology"/>
<dbReference type="InterPro" id="IPR010610">
    <property type="entry name" value="EryCIII-like_C"/>
</dbReference>
<evidence type="ECO:0000256" key="3">
    <source>
        <dbReference type="ARBA" id="ARBA00022679"/>
    </source>
</evidence>
<dbReference type="GO" id="GO:0008194">
    <property type="term" value="F:UDP-glycosyltransferase activity"/>
    <property type="evidence" value="ECO:0007669"/>
    <property type="project" value="InterPro"/>
</dbReference>
<dbReference type="InterPro" id="IPR002213">
    <property type="entry name" value="UDP_glucos_trans"/>
</dbReference>
<protein>
    <submittedName>
        <fullName evidence="7">PyrC11</fullName>
    </submittedName>
</protein>
<evidence type="ECO:0000256" key="4">
    <source>
        <dbReference type="SAM" id="MobiDB-lite"/>
    </source>
</evidence>
<organism evidence="7">
    <name type="scientific">Streptomyces rugosporus</name>
    <dbReference type="NCBI Taxonomy" id="295838"/>
    <lineage>
        <taxon>Bacteria</taxon>
        <taxon>Bacillati</taxon>
        <taxon>Actinomycetota</taxon>
        <taxon>Actinomycetes</taxon>
        <taxon>Kitasatosporales</taxon>
        <taxon>Streptomycetaceae</taxon>
        <taxon>Streptomyces</taxon>
    </lineage>
</organism>
<name>K7QSJ5_STRRG</name>
<dbReference type="InterPro" id="IPR048284">
    <property type="entry name" value="EryCIII-like_N"/>
</dbReference>
<reference evidence="7" key="2">
    <citation type="journal article" date="2012" name="J. Am. Chem. Soc.">
        <title>Insights into pyrroindomycin biosynthesis reveal a uniform paradigm for tetramate/tetronate formation.</title>
        <authorList>
            <person name="Wu Q."/>
            <person name="Wu Z."/>
            <person name="Qu X."/>
            <person name="Liu W."/>
        </authorList>
    </citation>
    <scope>NUCLEOTIDE SEQUENCE</scope>
    <source>
        <strain evidence="7">NRRL 21084</strain>
    </source>
</reference>
<dbReference type="SUPFAM" id="SSF53756">
    <property type="entry name" value="UDP-Glycosyltransferase/glycogen phosphorylase"/>
    <property type="match status" value="1"/>
</dbReference>
<keyword evidence="2" id="KW-0328">Glycosyltransferase</keyword>
<accession>K7QSJ5</accession>
<dbReference type="AlphaFoldDB" id="K7QSJ5"/>
<dbReference type="Pfam" id="PF21036">
    <property type="entry name" value="EryCIII-like_N"/>
    <property type="match status" value="1"/>
</dbReference>
<evidence type="ECO:0000259" key="6">
    <source>
        <dbReference type="Pfam" id="PF21036"/>
    </source>
</evidence>
<dbReference type="SMR" id="K7QSJ5"/>
<dbReference type="GO" id="GO:0017000">
    <property type="term" value="P:antibiotic biosynthetic process"/>
    <property type="evidence" value="ECO:0007669"/>
    <property type="project" value="UniProtKB-ARBA"/>
</dbReference>
<dbReference type="EMBL" id="JX042309">
    <property type="protein sequence ID" value="AFV71324.1"/>
    <property type="molecule type" value="Genomic_DNA"/>
</dbReference>
<gene>
    <name evidence="7" type="primary">pyrC11</name>
</gene>
<feature type="domain" description="Erythromycin biosynthesis protein CIII-like N-terminal" evidence="6">
    <location>
        <begin position="22"/>
        <end position="240"/>
    </location>
</feature>
<dbReference type="PANTHER" id="PTHR48050:SF13">
    <property type="entry name" value="STEROL 3-BETA-GLUCOSYLTRANSFERASE UGT80A2"/>
    <property type="match status" value="1"/>
</dbReference>
<feature type="domain" description="Erythromycin biosynthesis protein CIII-like C-terminal" evidence="5">
    <location>
        <begin position="257"/>
        <end position="400"/>
    </location>
</feature>
<keyword evidence="3" id="KW-0808">Transferase</keyword>
<evidence type="ECO:0000259" key="5">
    <source>
        <dbReference type="Pfam" id="PF06722"/>
    </source>
</evidence>
<comment type="similarity">
    <text evidence="1">Belongs to the glycosyltransferase 28 family.</text>
</comment>
<sequence length="401" mass="41706">MRVLFLPAAILSHFFPMVPLAWAARSAGDEVLVAGLPPLLASVTAAGLSGVPVGGPYDLLGAVAGAAEQVRRETGEGPSATGDLSGMSPEARKLYVERRVAPHAVAAGLMAPDLVELIQAQPPDLVVSDPITMVAPLVAELAGVPLVHHLWGPQPASLRKFPGYGLAPESWPAELKELYGRHGVEPRVHHGVATVDPGPPSLQPAEVPGKLNGRYMCYNGPSAAPEWLRRPAERPRILLSWLTVDTVRDGQGPLPALVSALAELDAEIVVAVRQADLERLPSLPDNVRLAPDLPLSTVMPTVRVAVNHGGTGTVLTAACHGVPQVIVPGNPGLAFNAECLAGSGAAVALDPEGLDPAEVAAAAAALLRDDAPERKAAQALRAENAEQPPPAQLHQTLRELA</sequence>
<evidence type="ECO:0000313" key="7">
    <source>
        <dbReference type="EMBL" id="AFV71324.1"/>
    </source>
</evidence>
<feature type="region of interest" description="Disordered" evidence="4">
    <location>
        <begin position="374"/>
        <end position="401"/>
    </location>
</feature>
<evidence type="ECO:0000256" key="1">
    <source>
        <dbReference type="ARBA" id="ARBA00006962"/>
    </source>
</evidence>
<dbReference type="PANTHER" id="PTHR48050">
    <property type="entry name" value="STEROL 3-BETA-GLUCOSYLTRANSFERASE"/>
    <property type="match status" value="1"/>
</dbReference>
<dbReference type="Pfam" id="PF06722">
    <property type="entry name" value="EryCIII-like_C"/>
    <property type="match status" value="1"/>
</dbReference>